<keyword evidence="9" id="KW-1185">Reference proteome</keyword>
<dbReference type="WBParaSite" id="PSAMB.scaffold799size41177.g8785.t1">
    <property type="protein sequence ID" value="PSAMB.scaffold799size41177.g8785.t1"/>
    <property type="gene ID" value="PSAMB.scaffold799size41177.g8785"/>
</dbReference>
<evidence type="ECO:0000313" key="9">
    <source>
        <dbReference type="Proteomes" id="UP000887566"/>
    </source>
</evidence>
<dbReference type="SUPFAM" id="SSF55073">
    <property type="entry name" value="Nucleotide cyclase"/>
    <property type="match status" value="1"/>
</dbReference>
<dbReference type="Pfam" id="PF07714">
    <property type="entry name" value="PK_Tyr_Ser-Thr"/>
    <property type="match status" value="1"/>
</dbReference>
<dbReference type="GO" id="GO:0016020">
    <property type="term" value="C:membrane"/>
    <property type="evidence" value="ECO:0007669"/>
    <property type="project" value="UniProtKB-SubCell"/>
</dbReference>
<dbReference type="InterPro" id="IPR001054">
    <property type="entry name" value="A/G_cyclase"/>
</dbReference>
<evidence type="ECO:0000256" key="3">
    <source>
        <dbReference type="ARBA" id="ARBA00008725"/>
    </source>
</evidence>
<comment type="catalytic activity">
    <reaction evidence="1">
        <text>GTP = 3',5'-cyclic GMP + diphosphate</text>
        <dbReference type="Rhea" id="RHEA:13665"/>
        <dbReference type="ChEBI" id="CHEBI:33019"/>
        <dbReference type="ChEBI" id="CHEBI:37565"/>
        <dbReference type="ChEBI" id="CHEBI:57746"/>
        <dbReference type="EC" id="4.6.1.2"/>
    </reaction>
</comment>
<accession>A0A914XIT8</accession>
<keyword evidence="5" id="KW-1133">Transmembrane helix</keyword>
<sequence length="1006" mass="110974">MSTVARCFLIAVLLLFTQDSLSQLAESFPPTDVVINAGGATFPQEIYSAWFKEYRDRFDSPEILSYVPTGSSIGIQWIKGQMQPRSLYPFPIVFAGSDSQLQSADYQQFPELQMFPTVAGAIVVVFNLPESGSLNLSREAIVDIFSGNISMWNDPILVELNPTITLPSKPIKLIVRRDGSGSSEVFTRGLSVFTDEWKYGVIKDPKLISPEGPSSVWPAAVRYFGMGNNGINGLLSSIPYSISYAGVAEAVDGNFNIATIRNKAGNYIHPSDISKGVQTAMDYYADQMDDRLTVHLIDAPVADAYPFAMYTYIIVNMSTHQEIPCGKVKLFVKVLQWTHNSAQADQLAYGMDLVPLSKPMAAKIKEKVIKNIMCQGRNVLEWIEADDLALAALNQFPTFKVIAGVVVVVIIIIAVLLGGYHYRRRRVMAKEWLIPPSSIQDKDPAWRTAELRAPSVLTSSTSTSGLSAAFCNDDSFPAFKGFPAFMNDTSVLCFEAIVSKEPGKFKFKTSARLAVHCRQMHHRNVAQLMGIAAHHDGEKYWFDDGIYHIYEDPGKTTLHSILATCPYRLNHGVMCSLALDVCNGMRFLARKGIIHGQLSTFNCILDNNWTVRICNWSQTTVTLDEHLTASEIADGIIKRNTLFLAKNEEPIKRLLYTHPDILRGKITLTQLTQEHDLYSFAMILGEIFTREIPYTEVGTMIGWKSTLLAILDGQSFPSCRPTIPQPIFELIKRLASAKWAASVGTTSYDAALHILENAAKVGNGSHRTKGIVDSLLNEMELYVGKLESKMEDRAAGLKELNHRTKSILDSFIPNSIATILQAGRQAPPELYKNATVCYLRYCFIGRQTNSTTPNVPTAEEHMTLFETFESLAVTNPLGVKIITLTDKSVLLMSGHDGKASHADAALSTVKFSLLIANSLRGRTTQVNIGISSGAVCGILAGSQGQRFIVLGDTVDRAKELSSYAPPSTVRLSSTTYGLVRALLQHNKIDVVLETHGSHETYIAKFS</sequence>
<dbReference type="CDD" id="cd13565">
    <property type="entry name" value="PBP2_PstS"/>
    <property type="match status" value="1"/>
</dbReference>
<feature type="domain" description="Guanylate cyclase" evidence="8">
    <location>
        <begin position="863"/>
        <end position="961"/>
    </location>
</feature>
<keyword evidence="5" id="KW-0472">Membrane</keyword>
<dbReference type="AlphaFoldDB" id="A0A914XIT8"/>
<dbReference type="GO" id="GO:0035556">
    <property type="term" value="P:intracellular signal transduction"/>
    <property type="evidence" value="ECO:0007669"/>
    <property type="project" value="InterPro"/>
</dbReference>
<evidence type="ECO:0000256" key="1">
    <source>
        <dbReference type="ARBA" id="ARBA00001436"/>
    </source>
</evidence>
<name>A0A914XIT8_9BILA</name>
<dbReference type="PANTHER" id="PTHR42996">
    <property type="entry name" value="PHOSPHATE-BINDING PROTEIN PSTS"/>
    <property type="match status" value="1"/>
</dbReference>
<evidence type="ECO:0000256" key="4">
    <source>
        <dbReference type="ARBA" id="ARBA00023239"/>
    </source>
</evidence>
<dbReference type="GO" id="GO:0004383">
    <property type="term" value="F:guanylate cyclase activity"/>
    <property type="evidence" value="ECO:0007669"/>
    <property type="project" value="UniProtKB-EC"/>
</dbReference>
<dbReference type="PANTHER" id="PTHR42996:SF1">
    <property type="entry name" value="PHOSPHATE-BINDING PROTEIN PSTS"/>
    <property type="match status" value="1"/>
</dbReference>
<dbReference type="InterPro" id="IPR011009">
    <property type="entry name" value="Kinase-like_dom_sf"/>
</dbReference>
<proteinExistence type="inferred from homology"/>
<reference evidence="10" key="1">
    <citation type="submission" date="2022-11" db="UniProtKB">
        <authorList>
            <consortium name="WormBaseParasite"/>
        </authorList>
    </citation>
    <scope>IDENTIFICATION</scope>
</reference>
<evidence type="ECO:0000256" key="6">
    <source>
        <dbReference type="SAM" id="SignalP"/>
    </source>
</evidence>
<dbReference type="Gene3D" id="1.10.510.10">
    <property type="entry name" value="Transferase(Phosphotransferase) domain 1"/>
    <property type="match status" value="1"/>
</dbReference>
<organism evidence="9 10">
    <name type="scientific">Plectus sambesii</name>
    <dbReference type="NCBI Taxonomy" id="2011161"/>
    <lineage>
        <taxon>Eukaryota</taxon>
        <taxon>Metazoa</taxon>
        <taxon>Ecdysozoa</taxon>
        <taxon>Nematoda</taxon>
        <taxon>Chromadorea</taxon>
        <taxon>Plectida</taxon>
        <taxon>Plectina</taxon>
        <taxon>Plectoidea</taxon>
        <taxon>Plectidae</taxon>
        <taxon>Plectus</taxon>
    </lineage>
</organism>
<dbReference type="InterPro" id="IPR024370">
    <property type="entry name" value="PBP_domain"/>
</dbReference>
<dbReference type="Gene3D" id="3.30.70.1230">
    <property type="entry name" value="Nucleotide cyclase"/>
    <property type="match status" value="1"/>
</dbReference>
<evidence type="ECO:0000259" key="8">
    <source>
        <dbReference type="PROSITE" id="PS50125"/>
    </source>
</evidence>
<keyword evidence="6" id="KW-0732">Signal</keyword>
<dbReference type="GO" id="GO:0004672">
    <property type="term" value="F:protein kinase activity"/>
    <property type="evidence" value="ECO:0007669"/>
    <property type="project" value="InterPro"/>
</dbReference>
<dbReference type="SUPFAM" id="SSF53850">
    <property type="entry name" value="Periplasmic binding protein-like II"/>
    <property type="match status" value="1"/>
</dbReference>
<evidence type="ECO:0000256" key="2">
    <source>
        <dbReference type="ARBA" id="ARBA00004167"/>
    </source>
</evidence>
<evidence type="ECO:0000256" key="5">
    <source>
        <dbReference type="SAM" id="Phobius"/>
    </source>
</evidence>
<dbReference type="PROSITE" id="PS50011">
    <property type="entry name" value="PROTEIN_KINASE_DOM"/>
    <property type="match status" value="1"/>
</dbReference>
<keyword evidence="4" id="KW-0456">Lyase</keyword>
<feature type="chain" id="PRO_5037966835" evidence="6">
    <location>
        <begin position="23"/>
        <end position="1006"/>
    </location>
</feature>
<dbReference type="SUPFAM" id="SSF56112">
    <property type="entry name" value="Protein kinase-like (PK-like)"/>
    <property type="match status" value="1"/>
</dbReference>
<dbReference type="InterPro" id="IPR001245">
    <property type="entry name" value="Ser-Thr/Tyr_kinase_cat_dom"/>
</dbReference>
<evidence type="ECO:0000313" key="10">
    <source>
        <dbReference type="WBParaSite" id="PSAMB.scaffold799size41177.g8785.t1"/>
    </source>
</evidence>
<comment type="similarity">
    <text evidence="3">Belongs to the PstS family.</text>
</comment>
<comment type="subcellular location">
    <subcellularLocation>
        <location evidence="2">Membrane</location>
        <topology evidence="2">Single-pass membrane protein</topology>
    </subcellularLocation>
</comment>
<evidence type="ECO:0000259" key="7">
    <source>
        <dbReference type="PROSITE" id="PS50011"/>
    </source>
</evidence>
<dbReference type="InterPro" id="IPR029787">
    <property type="entry name" value="Nucleotide_cyclase"/>
</dbReference>
<dbReference type="InterPro" id="IPR050962">
    <property type="entry name" value="Phosphate-bind_PstS"/>
</dbReference>
<dbReference type="InterPro" id="IPR000719">
    <property type="entry name" value="Prot_kinase_dom"/>
</dbReference>
<dbReference type="PROSITE" id="PS50125">
    <property type="entry name" value="GUANYLATE_CYCLASE_2"/>
    <property type="match status" value="1"/>
</dbReference>
<keyword evidence="5" id="KW-0812">Transmembrane</keyword>
<dbReference type="Proteomes" id="UP000887566">
    <property type="component" value="Unplaced"/>
</dbReference>
<protein>
    <submittedName>
        <fullName evidence="10">Guanylate cyclase</fullName>
    </submittedName>
</protein>
<dbReference type="Gene3D" id="3.40.190.10">
    <property type="entry name" value="Periplasmic binding protein-like II"/>
    <property type="match status" value="2"/>
</dbReference>
<dbReference type="GO" id="GO:0005524">
    <property type="term" value="F:ATP binding"/>
    <property type="evidence" value="ECO:0007669"/>
    <property type="project" value="InterPro"/>
</dbReference>
<feature type="domain" description="Protein kinase" evidence="7">
    <location>
        <begin position="410"/>
        <end position="756"/>
    </location>
</feature>
<dbReference type="Pfam" id="PF00211">
    <property type="entry name" value="Guanylate_cyc"/>
    <property type="match status" value="1"/>
</dbReference>
<dbReference type="Pfam" id="PF12849">
    <property type="entry name" value="PBP_like_2"/>
    <property type="match status" value="1"/>
</dbReference>
<feature type="transmembrane region" description="Helical" evidence="5">
    <location>
        <begin position="401"/>
        <end position="420"/>
    </location>
</feature>
<dbReference type="SMART" id="SM00044">
    <property type="entry name" value="CYCc"/>
    <property type="match status" value="1"/>
</dbReference>
<feature type="signal peptide" evidence="6">
    <location>
        <begin position="1"/>
        <end position="22"/>
    </location>
</feature>